<protein>
    <recommendedName>
        <fullName evidence="2">Bacteriophage/Gene transfer agent portal protein</fullName>
    </recommendedName>
</protein>
<reference evidence="1" key="1">
    <citation type="submission" date="2020-05" db="EMBL/GenBank/DDBJ databases">
        <authorList>
            <person name="Chiriac C."/>
            <person name="Salcher M."/>
            <person name="Ghai R."/>
            <person name="Kavagutti S V."/>
        </authorList>
    </citation>
    <scope>NUCLEOTIDE SEQUENCE</scope>
</reference>
<gene>
    <name evidence="1" type="ORF">UFOVP1384_47</name>
</gene>
<evidence type="ECO:0008006" key="2">
    <source>
        <dbReference type="Google" id="ProtNLM"/>
    </source>
</evidence>
<accession>A0A6J5S6X1</accession>
<proteinExistence type="predicted"/>
<dbReference type="EMBL" id="LR797341">
    <property type="protein sequence ID" value="CAB4204304.1"/>
    <property type="molecule type" value="Genomic_DNA"/>
</dbReference>
<name>A0A6J5S6X1_9CAUD</name>
<sequence>MENNYKNIITVKFAQAQQPKFEEKKGKGYVEFGALNNYPDYLIGLYNESPKHGAIIKSKTNYIFGQGWDGIEQKANVKGESWNQITKKCILDDELFGGYYLQVIYNLLGEIKDVYHLEYHKVRTNKEQNEFQVKNDWSDNKEKPRYYPAFNINDPVASQILFVKQYNPKSDIYPLPNYFQGLNYIESDVQVSRHILGNAKDGFVATTLINLNGGEPAEEAKEAVERGIKKKFTGSEGDRVVIMFNKSKDNSAEILPLSSTMLTKEDFTNVNNLIQQEIFACHQVTSPSLFGIKTEGQLGGSTEIRDAYKIFANTYVNERQQAIEEVFNQLFDYVGIEGDYELIPVEPLSFEFSESIMAANMTRDEIREKLGLISEVVSPIQGQPIEQPIMAANDSIKNLSGRQYQNVMRIVRQFSNGKLTKEQAALMLKNGFAFTDSDVNTFLGLDENTEDELVKKFEEFGEDLSEFEILSSKSIKDTHHFAEIRELNELEAKILDLINKDPLITNEVLADALKQDIKVINSAIEVLTKNNILKVSKDGLKREKTNVKVNKPKTLDLRIAYTYAWRSEIPASERNSVAHPSRPFCVSMLKLAETKLWSRPRIEQMSAALGYDVFARVGGWWNNGEENLPHCRHEWKVVTYVKKAK</sequence>
<organism evidence="1">
    <name type="scientific">uncultured Caudovirales phage</name>
    <dbReference type="NCBI Taxonomy" id="2100421"/>
    <lineage>
        <taxon>Viruses</taxon>
        <taxon>Duplodnaviria</taxon>
        <taxon>Heunggongvirae</taxon>
        <taxon>Uroviricota</taxon>
        <taxon>Caudoviricetes</taxon>
        <taxon>Peduoviridae</taxon>
        <taxon>Maltschvirus</taxon>
        <taxon>Maltschvirus maltsch</taxon>
    </lineage>
</organism>
<evidence type="ECO:0000313" key="1">
    <source>
        <dbReference type="EMBL" id="CAB4204304.1"/>
    </source>
</evidence>